<dbReference type="GO" id="GO:0000976">
    <property type="term" value="F:transcription cis-regulatory region binding"/>
    <property type="evidence" value="ECO:0007669"/>
    <property type="project" value="TreeGrafter"/>
</dbReference>
<evidence type="ECO:0000256" key="1">
    <source>
        <dbReference type="ARBA" id="ARBA00023015"/>
    </source>
</evidence>
<dbReference type="Proteomes" id="UP000005143">
    <property type="component" value="Unassembled WGS sequence"/>
</dbReference>
<organism evidence="7 8">
    <name type="scientific">Patulibacter medicamentivorans</name>
    <dbReference type="NCBI Taxonomy" id="1097667"/>
    <lineage>
        <taxon>Bacteria</taxon>
        <taxon>Bacillati</taxon>
        <taxon>Actinomycetota</taxon>
        <taxon>Thermoleophilia</taxon>
        <taxon>Solirubrobacterales</taxon>
        <taxon>Patulibacteraceae</taxon>
        <taxon>Patulibacter</taxon>
    </lineage>
</organism>
<dbReference type="InterPro" id="IPR001647">
    <property type="entry name" value="HTH_TetR"/>
</dbReference>
<feature type="DNA-binding region" description="H-T-H motif" evidence="4">
    <location>
        <begin position="47"/>
        <end position="66"/>
    </location>
</feature>
<dbReference type="AlphaFoldDB" id="H0E400"/>
<comment type="caution">
    <text evidence="7">The sequence shown here is derived from an EMBL/GenBank/DDBJ whole genome shotgun (WGS) entry which is preliminary data.</text>
</comment>
<evidence type="ECO:0000256" key="3">
    <source>
        <dbReference type="ARBA" id="ARBA00023163"/>
    </source>
</evidence>
<feature type="region of interest" description="Disordered" evidence="5">
    <location>
        <begin position="1"/>
        <end position="24"/>
    </location>
</feature>
<evidence type="ECO:0000313" key="8">
    <source>
        <dbReference type="Proteomes" id="UP000005143"/>
    </source>
</evidence>
<dbReference type="PANTHER" id="PTHR30055:SF234">
    <property type="entry name" value="HTH-TYPE TRANSCRIPTIONAL REGULATOR BETI"/>
    <property type="match status" value="1"/>
</dbReference>
<reference evidence="7 8" key="1">
    <citation type="journal article" date="2013" name="Biodegradation">
        <title>Quantitative proteomic analysis of ibuprofen-degrading Patulibacter sp. strain I11.</title>
        <authorList>
            <person name="Almeida B."/>
            <person name="Kjeldal H."/>
            <person name="Lolas I."/>
            <person name="Knudsen A.D."/>
            <person name="Carvalho G."/>
            <person name="Nielsen K.L."/>
            <person name="Barreto Crespo M.T."/>
            <person name="Stensballe A."/>
            <person name="Nielsen J.L."/>
        </authorList>
    </citation>
    <scope>NUCLEOTIDE SEQUENCE [LARGE SCALE GENOMIC DNA]</scope>
    <source>
        <strain evidence="7 8">I11</strain>
    </source>
</reference>
<dbReference type="InterPro" id="IPR050109">
    <property type="entry name" value="HTH-type_TetR-like_transc_reg"/>
</dbReference>
<dbReference type="Pfam" id="PF00440">
    <property type="entry name" value="TetR_N"/>
    <property type="match status" value="1"/>
</dbReference>
<accession>H0E400</accession>
<dbReference type="SUPFAM" id="SSF46689">
    <property type="entry name" value="Homeodomain-like"/>
    <property type="match status" value="1"/>
</dbReference>
<evidence type="ECO:0000256" key="5">
    <source>
        <dbReference type="SAM" id="MobiDB-lite"/>
    </source>
</evidence>
<keyword evidence="3" id="KW-0804">Transcription</keyword>
<keyword evidence="2 4" id="KW-0238">DNA-binding</keyword>
<gene>
    <name evidence="7" type="ORF">PAI11_15260</name>
</gene>
<keyword evidence="8" id="KW-1185">Reference proteome</keyword>
<keyword evidence="1" id="KW-0805">Transcription regulation</keyword>
<evidence type="ECO:0000259" key="6">
    <source>
        <dbReference type="PROSITE" id="PS50977"/>
    </source>
</evidence>
<feature type="domain" description="HTH tetR-type" evidence="6">
    <location>
        <begin position="24"/>
        <end position="84"/>
    </location>
</feature>
<evidence type="ECO:0000256" key="2">
    <source>
        <dbReference type="ARBA" id="ARBA00023125"/>
    </source>
</evidence>
<evidence type="ECO:0000256" key="4">
    <source>
        <dbReference type="PROSITE-ProRule" id="PRU00335"/>
    </source>
</evidence>
<dbReference type="Gene3D" id="1.10.357.10">
    <property type="entry name" value="Tetracycline Repressor, domain 2"/>
    <property type="match status" value="1"/>
</dbReference>
<evidence type="ECO:0000313" key="7">
    <source>
        <dbReference type="EMBL" id="EHN11590.1"/>
    </source>
</evidence>
<dbReference type="PRINTS" id="PR00455">
    <property type="entry name" value="HTHTETR"/>
</dbReference>
<dbReference type="RefSeq" id="WP_007572810.1">
    <property type="nucleotide sequence ID" value="NZ_AGUD01000090.1"/>
</dbReference>
<proteinExistence type="predicted"/>
<dbReference type="PROSITE" id="PS01081">
    <property type="entry name" value="HTH_TETR_1"/>
    <property type="match status" value="1"/>
</dbReference>
<dbReference type="GO" id="GO:0003700">
    <property type="term" value="F:DNA-binding transcription factor activity"/>
    <property type="evidence" value="ECO:0007669"/>
    <property type="project" value="TreeGrafter"/>
</dbReference>
<dbReference type="EMBL" id="AGUD01000090">
    <property type="protein sequence ID" value="EHN11590.1"/>
    <property type="molecule type" value="Genomic_DNA"/>
</dbReference>
<dbReference type="InterPro" id="IPR023772">
    <property type="entry name" value="DNA-bd_HTH_TetR-type_CS"/>
</dbReference>
<dbReference type="InterPro" id="IPR009057">
    <property type="entry name" value="Homeodomain-like_sf"/>
</dbReference>
<name>H0E400_9ACTN</name>
<dbReference type="PANTHER" id="PTHR30055">
    <property type="entry name" value="HTH-TYPE TRANSCRIPTIONAL REGULATOR RUTR"/>
    <property type="match status" value="1"/>
</dbReference>
<dbReference type="PATRIC" id="fig|1097667.3.peg.1514"/>
<dbReference type="PROSITE" id="PS50977">
    <property type="entry name" value="HTH_TETR_2"/>
    <property type="match status" value="1"/>
</dbReference>
<feature type="compositionally biased region" description="Low complexity" evidence="5">
    <location>
        <begin position="1"/>
        <end position="12"/>
    </location>
</feature>
<sequence>MTDTTTSPSSTTPRPPGKRERTKAANREEILAAAIEAFTELGFGATTVRDIVRRTSLASGTFYNYFPDKDAILAEISSAHVREAGERMQVARSTASTPAEAIERGAAAYFQMLVEQPEMLALFRRNSGTMRAYADDDLLHLVVDALRQDLDRLTAGTPSAGLDTELLAAGLIGAGMEIAMRFAERGIEDPQEALTVLRALVLDGVLGGGARRA</sequence>
<protein>
    <submittedName>
        <fullName evidence="7">Transcriptional regulator TetR family</fullName>
    </submittedName>
</protein>